<dbReference type="OrthoDB" id="4759077at2"/>
<keyword evidence="2" id="KW-1185">Reference proteome</keyword>
<gene>
    <name evidence="1" type="ORF">RW1_051_00420</name>
</gene>
<dbReference type="RefSeq" id="WP_037238297.1">
    <property type="nucleotide sequence ID" value="NZ_BAWF01000051.1"/>
</dbReference>
<dbReference type="NCBIfam" id="NF041061">
    <property type="entry name" value="DpdD"/>
    <property type="match status" value="1"/>
</dbReference>
<dbReference type="AlphaFoldDB" id="X0PXX4"/>
<name>X0PXX4_RHOWR</name>
<evidence type="ECO:0000313" key="1">
    <source>
        <dbReference type="EMBL" id="GAF48278.1"/>
    </source>
</evidence>
<dbReference type="EMBL" id="BAWF01000051">
    <property type="protein sequence ID" value="GAF48278.1"/>
    <property type="molecule type" value="Genomic_DNA"/>
</dbReference>
<evidence type="ECO:0000313" key="2">
    <source>
        <dbReference type="Proteomes" id="UP000019491"/>
    </source>
</evidence>
<dbReference type="InterPro" id="IPR049807">
    <property type="entry name" value="DpdD-like"/>
</dbReference>
<organism evidence="1 2">
    <name type="scientific">Rhodococcus wratislaviensis NBRC 100605</name>
    <dbReference type="NCBI Taxonomy" id="1219028"/>
    <lineage>
        <taxon>Bacteria</taxon>
        <taxon>Bacillati</taxon>
        <taxon>Actinomycetota</taxon>
        <taxon>Actinomycetes</taxon>
        <taxon>Mycobacteriales</taxon>
        <taxon>Nocardiaceae</taxon>
        <taxon>Rhodococcus</taxon>
    </lineage>
</organism>
<sequence>MNDLIEEFFGPRNELAPDRLGDSSRTQLNDWIRALGTGTRTSFLPRSYRGQLFWYVFTPNDRRANEILELLGAWIGPTYSDLAGNHGRLDLTDPFDSRIDALSELAVLRFEVLPRTGTPAAKEAKDYVRKALIRLTGLLDNRPPSEFRLAKSTSEILDDLGHALSARDRTASEASLNDLATNGDLDAVNLSFVRLRTLASLGDWNQLLADRAIEDILRMNRPPGVTRSIRRAVYHAFLATLDSTERDAELLATAGELPQKYRSIGRGPTANHRDELVLQVLLALQSGSPAGNTSVDHLVAGADALEIGLEARLRRLVKTSASTKQSTAPAPLDAATAAAELYDAGDTQGSLDAALRLPVTFKTGRIAVSAAADLANEESARLALNYVDHAPDIRKMLAGNRSIQRNLAELERLISSEGPQDWSSWFDQIANGADVATVSTTTPDDFERWATLTFAELERRLEAISDDALIVLGETSGQFLAAHREALDKAAAAGVGVGRRLLEALSVGGKCSNGIQAQTLNLIDLAFSSSFSAAEYAEILEHITEIRRTNSAPSTVDWQLDLLQLVTAYPNSDKNGGSLEQFVVSCLTDLIKHRHALSFTSTSAIKMVCDETRIDLPDIFKTPAPDEVDELQAYAYLRGKTVALYSLMESASTRAAQLLRQLVPDLDIRLFADKVGSDPLAKASENADLFVIVTAAAKHAATEFIETHRGARPTILVNSKGTSAILRSLRGT</sequence>
<proteinExistence type="predicted"/>
<protein>
    <submittedName>
        <fullName evidence="1">Uncharacterized protein</fullName>
    </submittedName>
</protein>
<accession>X0PXX4</accession>
<reference evidence="1 2" key="1">
    <citation type="submission" date="2014-02" db="EMBL/GenBank/DDBJ databases">
        <title>Whole genome shotgun sequence of Rhodococcus wratislaviensis NBRC 100605.</title>
        <authorList>
            <person name="Hosoyama A."/>
            <person name="Tsuchikane K."/>
            <person name="Yoshida I."/>
            <person name="Ohji S."/>
            <person name="Ichikawa N."/>
            <person name="Yamazoe A."/>
            <person name="Fujita N."/>
        </authorList>
    </citation>
    <scope>NUCLEOTIDE SEQUENCE [LARGE SCALE GENOMIC DNA]</scope>
    <source>
        <strain evidence="1 2">NBRC 100605</strain>
    </source>
</reference>
<comment type="caution">
    <text evidence="1">The sequence shown here is derived from an EMBL/GenBank/DDBJ whole genome shotgun (WGS) entry which is preliminary data.</text>
</comment>
<dbReference type="Proteomes" id="UP000019491">
    <property type="component" value="Unassembled WGS sequence"/>
</dbReference>